<reference evidence="1 2" key="1">
    <citation type="submission" date="2017-06" db="EMBL/GenBank/DDBJ databases">
        <authorList>
            <consortium name="Pathogen Informatics"/>
        </authorList>
    </citation>
    <scope>NUCLEOTIDE SEQUENCE [LARGE SCALE GENOMIC DNA]</scope>
    <source>
        <strain evidence="1 2">NCTC13490</strain>
    </source>
</reference>
<accession>A0A239WI07</accession>
<name>A0A239WI07_9FLAO</name>
<dbReference type="KEGG" id="ctak:4412677_00232"/>
<gene>
    <name evidence="1" type="ORF">SAMEA4412677_00232</name>
</gene>
<dbReference type="EMBL" id="LT906465">
    <property type="protein sequence ID" value="SNV33543.1"/>
    <property type="molecule type" value="Genomic_DNA"/>
</dbReference>
<protein>
    <recommendedName>
        <fullName evidence="3">Outer membrane protein beta-barrel domain-containing protein</fullName>
    </recommendedName>
</protein>
<dbReference type="AlphaFoldDB" id="A0A239WI07"/>
<evidence type="ECO:0008006" key="3">
    <source>
        <dbReference type="Google" id="ProtNLM"/>
    </source>
</evidence>
<evidence type="ECO:0000313" key="2">
    <source>
        <dbReference type="Proteomes" id="UP000215196"/>
    </source>
</evidence>
<sequence length="187" mass="21464">MRKILSVWSLLMGVFAFSQEKENLKLGFFGTLQTDIGLDLGSILRKPQDPNDYYSAKDQFPTYFTYGFTGQIGYQPLNWFALGTGLRYSYISPKYHNIYWTFQPYFFVSNPKDKEFNFITLNFGKQINTTQGLSNNGFIGVGGGFYELARERTAQKFQLNLDVQVADDAVWFLGFSYGITVFSNKNL</sequence>
<proteinExistence type="predicted"/>
<dbReference type="SUPFAM" id="SSF56935">
    <property type="entry name" value="Porins"/>
    <property type="match status" value="1"/>
</dbReference>
<dbReference type="Proteomes" id="UP000215196">
    <property type="component" value="Chromosome 1"/>
</dbReference>
<evidence type="ECO:0000313" key="1">
    <source>
        <dbReference type="EMBL" id="SNV33543.1"/>
    </source>
</evidence>
<organism evidence="1 2">
    <name type="scientific">Chryseobacterium taklimakanense</name>
    <dbReference type="NCBI Taxonomy" id="536441"/>
    <lineage>
        <taxon>Bacteria</taxon>
        <taxon>Pseudomonadati</taxon>
        <taxon>Bacteroidota</taxon>
        <taxon>Flavobacteriia</taxon>
        <taxon>Flavobacteriales</taxon>
        <taxon>Weeksellaceae</taxon>
        <taxon>Chryseobacterium group</taxon>
        <taxon>Chryseobacterium</taxon>
    </lineage>
</organism>
<keyword evidence="2" id="KW-1185">Reference proteome</keyword>
<dbReference type="RefSeq" id="WP_095069596.1">
    <property type="nucleotide sequence ID" value="NZ_LT906465.1"/>
</dbReference>